<feature type="domain" description="Orn/DAP/Arg decarboxylase 2 N-terminal" evidence="15">
    <location>
        <begin position="81"/>
        <end position="339"/>
    </location>
</feature>
<dbReference type="NCBIfam" id="NF003763">
    <property type="entry name" value="PRK05354.1"/>
    <property type="match status" value="1"/>
</dbReference>
<accession>A0A3N1Y710</accession>
<evidence type="ECO:0000256" key="1">
    <source>
        <dbReference type="ARBA" id="ARBA00001933"/>
    </source>
</evidence>
<feature type="domain" description="Arginine decarboxylase C-terminal helical" evidence="17">
    <location>
        <begin position="575"/>
        <end position="623"/>
    </location>
</feature>
<dbReference type="SUPFAM" id="SSF51419">
    <property type="entry name" value="PLP-binding barrel"/>
    <property type="match status" value="1"/>
</dbReference>
<keyword evidence="19" id="KW-1185">Reference proteome</keyword>
<feature type="active site" description="Proton donor" evidence="14">
    <location>
        <position position="497"/>
    </location>
</feature>
<dbReference type="Pfam" id="PF02784">
    <property type="entry name" value="Orn_Arg_deC_N"/>
    <property type="match status" value="1"/>
</dbReference>
<evidence type="ECO:0000256" key="13">
    <source>
        <dbReference type="PIRSR" id="PIRSR001336-50"/>
    </source>
</evidence>
<evidence type="ECO:0000256" key="2">
    <source>
        <dbReference type="ARBA" id="ARBA00001946"/>
    </source>
</evidence>
<dbReference type="RefSeq" id="WP_123399372.1">
    <property type="nucleotide sequence ID" value="NZ_RJVI01000001.1"/>
</dbReference>
<dbReference type="PIRSF" id="PIRSF001336">
    <property type="entry name" value="Arg_decrbxlase"/>
    <property type="match status" value="1"/>
</dbReference>
<evidence type="ECO:0000259" key="17">
    <source>
        <dbReference type="Pfam" id="PF17944"/>
    </source>
</evidence>
<comment type="pathway">
    <text evidence="12">Amine and polyamine biosynthesis; agmatine biosynthesis; agmatine from L-arginine: step 1/1.</text>
</comment>
<dbReference type="GO" id="GO:0008295">
    <property type="term" value="P:spermidine biosynthetic process"/>
    <property type="evidence" value="ECO:0007669"/>
    <property type="project" value="UniProtKB-UniRule"/>
</dbReference>
<dbReference type="Gene3D" id="2.40.37.10">
    <property type="entry name" value="Lyase, Ornithine Decarboxylase, Chain A, domain 1"/>
    <property type="match status" value="1"/>
</dbReference>
<feature type="binding site" evidence="12">
    <location>
        <begin position="279"/>
        <end position="289"/>
    </location>
    <ligand>
        <name>substrate</name>
    </ligand>
</feature>
<evidence type="ECO:0000256" key="14">
    <source>
        <dbReference type="PIRSR" id="PIRSR600183-50"/>
    </source>
</evidence>
<dbReference type="GO" id="GO:0006527">
    <property type="term" value="P:L-arginine catabolic process"/>
    <property type="evidence" value="ECO:0007669"/>
    <property type="project" value="InterPro"/>
</dbReference>
<dbReference type="PROSITE" id="PS00879">
    <property type="entry name" value="ODR_DC_2_2"/>
    <property type="match status" value="1"/>
</dbReference>
<dbReference type="HAMAP" id="MF_01417">
    <property type="entry name" value="SpeA"/>
    <property type="match status" value="1"/>
</dbReference>
<dbReference type="InterPro" id="IPR029066">
    <property type="entry name" value="PLP-binding_barrel"/>
</dbReference>
<evidence type="ECO:0000256" key="12">
    <source>
        <dbReference type="HAMAP-Rule" id="MF_01417"/>
    </source>
</evidence>
<dbReference type="InterPro" id="IPR022657">
    <property type="entry name" value="De-COase2_CS"/>
</dbReference>
<dbReference type="PANTHER" id="PTHR43295:SF9">
    <property type="entry name" value="BIOSYNTHETIC ARGININE DECARBOXYLASE"/>
    <property type="match status" value="1"/>
</dbReference>
<evidence type="ECO:0000256" key="9">
    <source>
        <dbReference type="ARBA" id="ARBA00023066"/>
    </source>
</evidence>
<organism evidence="18 19">
    <name type="scientific">Inmirania thermothiophila</name>
    <dbReference type="NCBI Taxonomy" id="1750597"/>
    <lineage>
        <taxon>Bacteria</taxon>
        <taxon>Pseudomonadati</taxon>
        <taxon>Pseudomonadota</taxon>
        <taxon>Gammaproteobacteria</taxon>
        <taxon>Chromatiales</taxon>
        <taxon>Ectothiorhodospiraceae</taxon>
        <taxon>Inmirania</taxon>
    </lineage>
</organism>
<dbReference type="PRINTS" id="PR01179">
    <property type="entry name" value="ODADCRBXLASE"/>
</dbReference>
<protein>
    <recommendedName>
        <fullName evidence="12">Biosynthetic arginine decarboxylase</fullName>
        <shortName evidence="12">ADC</shortName>
        <ecNumber evidence="12">4.1.1.19</ecNumber>
    </recommendedName>
</protein>
<evidence type="ECO:0000313" key="18">
    <source>
        <dbReference type="EMBL" id="ROR34311.1"/>
    </source>
</evidence>
<feature type="domain" description="Arginine decarboxylase helical bundle" evidence="16">
    <location>
        <begin position="365"/>
        <end position="447"/>
    </location>
</feature>
<evidence type="ECO:0000256" key="6">
    <source>
        <dbReference type="ARBA" id="ARBA00022793"/>
    </source>
</evidence>
<comment type="caution">
    <text evidence="18">The sequence shown here is derived from an EMBL/GenBank/DDBJ whole genome shotgun (WGS) entry which is preliminary data.</text>
</comment>
<dbReference type="AlphaFoldDB" id="A0A3N1Y710"/>
<dbReference type="FunFam" id="3.20.20.10:FF:000001">
    <property type="entry name" value="Biosynthetic arginine decarboxylase"/>
    <property type="match status" value="1"/>
</dbReference>
<evidence type="ECO:0000256" key="3">
    <source>
        <dbReference type="ARBA" id="ARBA00002257"/>
    </source>
</evidence>
<dbReference type="NCBIfam" id="TIGR01273">
    <property type="entry name" value="speA"/>
    <property type="match status" value="1"/>
</dbReference>
<sequence length="625" mass="68682">MTGWDIAAARRTYNLAHWGEGYFDVDERGHLVVRPLGPEGPALDLHALACSLRGEGLALPVLLRFPDILRHRLATLRRAFAEAMARHGYRGSYTPVYPIKVNQQRSVVEAIAAVPGVGLEAGSKPELTAVLALARPGDGAIVCNGYKDREYVRLALLGTRLGHRVHIVLEKPSELGRVLEEAAALGIEPRLGVRVRLATIGAGKWQNSGGERSKFGLAAHELLDAVETLRRAGRLHWLRLLHFHLGSQIPNIRDIQRGLAEAARFYVELRRRGAPVDCVDVGGGLGVDYEGTRSRSFCSVNYGIGEYAEHVVRTLAAACEAEDLPHPDLITESGRAMTAHHAVLVTQVVDVGRVPEGDGLAAPAPDEPLAIQELWRCLAEGSGRSPVERYHDAVFWLGEAHTLYAHGVLDLPQRARAERIYHAVCAEVRRGLRPAVRSHREILDELNEKLADKYFCNFSLFQSIPDAWAIEQVFPVVPLHRLDEPPTRRGVIEDITCDSDGRIDHYVDEAGVDATLPLHDPGPEPYLLGIFLVGAYQEILGDMHNLFGDTDSVNVELDGAGGYRLVSPRRGDTAADLLRYVGFEPEALRRAYHRQARAAGLAPAEERLLLAELEAGLGGYTYLEE</sequence>
<dbReference type="InterPro" id="IPR041128">
    <property type="entry name" value="Arg_decarbox_C"/>
</dbReference>
<comment type="cofactor">
    <cofactor evidence="1 12 13">
        <name>pyridoxal 5'-phosphate</name>
        <dbReference type="ChEBI" id="CHEBI:597326"/>
    </cofactor>
</comment>
<dbReference type="GO" id="GO:0046872">
    <property type="term" value="F:metal ion binding"/>
    <property type="evidence" value="ECO:0007669"/>
    <property type="project" value="UniProtKB-KW"/>
</dbReference>
<comment type="similarity">
    <text evidence="4 12">Belongs to the Orn/Lys/Arg decarboxylase class-II family. SpeA subfamily.</text>
</comment>
<dbReference type="Gene3D" id="1.20.58.930">
    <property type="match status" value="1"/>
</dbReference>
<dbReference type="InterPro" id="IPR022644">
    <property type="entry name" value="De-COase2_N"/>
</dbReference>
<dbReference type="Proteomes" id="UP000276634">
    <property type="component" value="Unassembled WGS sequence"/>
</dbReference>
<keyword evidence="11 12" id="KW-0456">Lyase</keyword>
<keyword evidence="5 12" id="KW-0479">Metal-binding</keyword>
<evidence type="ECO:0000256" key="10">
    <source>
        <dbReference type="ARBA" id="ARBA00023115"/>
    </source>
</evidence>
<dbReference type="UniPathway" id="UPA00186">
    <property type="reaction ID" value="UER00284"/>
</dbReference>
<keyword evidence="6 12" id="KW-0210">Decarboxylase</keyword>
<gene>
    <name evidence="12" type="primary">speA</name>
    <name evidence="18" type="ORF">EDC57_0207</name>
</gene>
<evidence type="ECO:0000313" key="19">
    <source>
        <dbReference type="Proteomes" id="UP000276634"/>
    </source>
</evidence>
<dbReference type="EC" id="4.1.1.19" evidence="12"/>
<dbReference type="InterPro" id="IPR002985">
    <property type="entry name" value="Arg_decrbxlase"/>
</dbReference>
<dbReference type="InterPro" id="IPR000183">
    <property type="entry name" value="Orn/DAP/Arg_de-COase"/>
</dbReference>
<keyword evidence="7 12" id="KW-0460">Magnesium</keyword>
<dbReference type="PRINTS" id="PR01180">
    <property type="entry name" value="ARGDCRBXLASE"/>
</dbReference>
<dbReference type="Pfam" id="PF17810">
    <property type="entry name" value="Arg_decarb_HB"/>
    <property type="match status" value="1"/>
</dbReference>
<evidence type="ECO:0000256" key="7">
    <source>
        <dbReference type="ARBA" id="ARBA00022842"/>
    </source>
</evidence>
<evidence type="ECO:0000256" key="5">
    <source>
        <dbReference type="ARBA" id="ARBA00022723"/>
    </source>
</evidence>
<evidence type="ECO:0000256" key="4">
    <source>
        <dbReference type="ARBA" id="ARBA00008357"/>
    </source>
</evidence>
<comment type="cofactor">
    <cofactor evidence="2 12">
        <name>Mg(2+)</name>
        <dbReference type="ChEBI" id="CHEBI:18420"/>
    </cofactor>
</comment>
<dbReference type="Gene3D" id="1.10.287.3440">
    <property type="match status" value="1"/>
</dbReference>
<name>A0A3N1Y710_9GAMM</name>
<dbReference type="GO" id="GO:0008792">
    <property type="term" value="F:arginine decarboxylase activity"/>
    <property type="evidence" value="ECO:0007669"/>
    <property type="project" value="UniProtKB-UniRule"/>
</dbReference>
<comment type="function">
    <text evidence="3 12">Catalyzes the biosynthesis of agmatine from arginine.</text>
</comment>
<proteinExistence type="inferred from homology"/>
<dbReference type="Pfam" id="PF17944">
    <property type="entry name" value="Arg_decarbox_C"/>
    <property type="match status" value="1"/>
</dbReference>
<evidence type="ECO:0000259" key="15">
    <source>
        <dbReference type="Pfam" id="PF02784"/>
    </source>
</evidence>
<evidence type="ECO:0000256" key="8">
    <source>
        <dbReference type="ARBA" id="ARBA00022898"/>
    </source>
</evidence>
<dbReference type="PANTHER" id="PTHR43295">
    <property type="entry name" value="ARGININE DECARBOXYLASE"/>
    <property type="match status" value="1"/>
</dbReference>
<comment type="catalytic activity">
    <reaction evidence="12">
        <text>L-arginine + H(+) = agmatine + CO2</text>
        <dbReference type="Rhea" id="RHEA:17641"/>
        <dbReference type="ChEBI" id="CHEBI:15378"/>
        <dbReference type="ChEBI" id="CHEBI:16526"/>
        <dbReference type="ChEBI" id="CHEBI:32682"/>
        <dbReference type="ChEBI" id="CHEBI:58145"/>
        <dbReference type="EC" id="4.1.1.19"/>
    </reaction>
</comment>
<dbReference type="CDD" id="cd06830">
    <property type="entry name" value="PLPDE_III_ADC"/>
    <property type="match status" value="1"/>
</dbReference>
<dbReference type="GO" id="GO:0033388">
    <property type="term" value="P:putrescine biosynthetic process from arginine"/>
    <property type="evidence" value="ECO:0007669"/>
    <property type="project" value="TreeGrafter"/>
</dbReference>
<dbReference type="SUPFAM" id="SSF50621">
    <property type="entry name" value="Alanine racemase C-terminal domain-like"/>
    <property type="match status" value="1"/>
</dbReference>
<evidence type="ECO:0000256" key="11">
    <source>
        <dbReference type="ARBA" id="ARBA00023239"/>
    </source>
</evidence>
<dbReference type="EMBL" id="RJVI01000001">
    <property type="protein sequence ID" value="ROR34311.1"/>
    <property type="molecule type" value="Genomic_DNA"/>
</dbReference>
<evidence type="ECO:0000259" key="16">
    <source>
        <dbReference type="Pfam" id="PF17810"/>
    </source>
</evidence>
<dbReference type="InterPro" id="IPR040634">
    <property type="entry name" value="Arg_decarb_HB"/>
</dbReference>
<keyword evidence="9 12" id="KW-0745">Spermidine biosynthesis</keyword>
<keyword evidence="8 12" id="KW-0663">Pyridoxal phosphate</keyword>
<reference evidence="18 19" key="1">
    <citation type="submission" date="2018-11" db="EMBL/GenBank/DDBJ databases">
        <title>Genomic Encyclopedia of Type Strains, Phase IV (KMG-IV): sequencing the most valuable type-strain genomes for metagenomic binning, comparative biology and taxonomic classification.</title>
        <authorList>
            <person name="Goeker M."/>
        </authorList>
    </citation>
    <scope>NUCLEOTIDE SEQUENCE [LARGE SCALE GENOMIC DNA]</scope>
    <source>
        <strain evidence="18 19">DSM 100275</strain>
    </source>
</reference>
<dbReference type="Gene3D" id="3.20.20.10">
    <property type="entry name" value="Alanine racemase"/>
    <property type="match status" value="1"/>
</dbReference>
<dbReference type="OrthoDB" id="9802658at2"/>
<feature type="modified residue" description="N6-(pyridoxal phosphate)lysine" evidence="12 13">
    <location>
        <position position="100"/>
    </location>
</feature>
<dbReference type="InterPro" id="IPR009006">
    <property type="entry name" value="Ala_racemase/Decarboxylase_C"/>
</dbReference>
<keyword evidence="10 12" id="KW-0620">Polyamine biosynthesis</keyword>